<feature type="compositionally biased region" description="Basic and acidic residues" evidence="4">
    <location>
        <begin position="759"/>
        <end position="771"/>
    </location>
</feature>
<dbReference type="PANTHER" id="PTHR15635:SF10">
    <property type="entry name" value="COILED-COIL DOMAIN-CONTAINING PROTEIN 9B"/>
    <property type="match status" value="1"/>
</dbReference>
<feature type="compositionally biased region" description="Polar residues" evidence="4">
    <location>
        <begin position="1079"/>
        <end position="1094"/>
    </location>
</feature>
<feature type="compositionally biased region" description="Acidic residues" evidence="4">
    <location>
        <begin position="1120"/>
        <end position="1129"/>
    </location>
</feature>
<evidence type="ECO:0000313" key="6">
    <source>
        <dbReference type="Proteomes" id="UP001258017"/>
    </source>
</evidence>
<dbReference type="PANTHER" id="PTHR15635">
    <property type="entry name" value="COILED-COIL DOMAIN CONTAINING PROTEIN 9"/>
    <property type="match status" value="1"/>
</dbReference>
<keyword evidence="1" id="KW-0597">Phosphoprotein</keyword>
<reference evidence="5" key="1">
    <citation type="submission" date="2021-08" db="EMBL/GenBank/DDBJ databases">
        <authorList>
            <person name="Misof B."/>
            <person name="Oliver O."/>
            <person name="Podsiadlowski L."/>
            <person name="Donath A."/>
            <person name="Peters R."/>
            <person name="Mayer C."/>
            <person name="Rust J."/>
            <person name="Gunkel S."/>
            <person name="Lesny P."/>
            <person name="Martin S."/>
            <person name="Oeyen J.P."/>
            <person name="Petersen M."/>
            <person name="Panagiotis P."/>
            <person name="Wilbrandt J."/>
            <person name="Tanja T."/>
        </authorList>
    </citation>
    <scope>NUCLEOTIDE SEQUENCE</scope>
    <source>
        <strain evidence="5">GBR_01_08_01A</strain>
        <tissue evidence="5">Thorax + abdomen</tissue>
    </source>
</reference>
<keyword evidence="2 3" id="KW-0175">Coiled coil</keyword>
<feature type="compositionally biased region" description="Polar residues" evidence="4">
    <location>
        <begin position="1050"/>
        <end position="1059"/>
    </location>
</feature>
<feature type="compositionally biased region" description="Polar residues" evidence="4">
    <location>
        <begin position="943"/>
        <end position="959"/>
    </location>
</feature>
<evidence type="ECO:0000256" key="1">
    <source>
        <dbReference type="ARBA" id="ARBA00022553"/>
    </source>
</evidence>
<feature type="region of interest" description="Disordered" evidence="4">
    <location>
        <begin position="853"/>
        <end position="1025"/>
    </location>
</feature>
<dbReference type="Pfam" id="PF15266">
    <property type="entry name" value="DUF4594"/>
    <property type="match status" value="1"/>
</dbReference>
<sequence>MNIQRMKEFEAGTRRKKLALLLTTDNMEDESQMDLALHGELPGKIVDNIFEQVQRNEALKVALGPGLYRKSKSNDSKEKTYLQNASEDKVRQTEKIMEKIIELLDRMVLDEVQKKTCVTLPTDMRQFLEWMLNMNSDEESQEQVPPLPLVHDQQMPDHSGDDTVLFPKGYDEQSDDEVNELRKKVRILQNLINEYNALTAKEKTKVQTVHDYLVRQLNLLLHYIETKEKAGKEKSKMPPVHVGAVRRKSGAILRYESAIPHAASHATINETQSELKNSTTGLSTLHGKRRPIRSSNKFWNSHDKKRKRRKGDKKRKRHKGKRKHHHGKRYSVNETPEYRKLVHRAAMMRKKRSDILEDEWNPFDFRYEEPEVYKSMSILNDRNENRRDERSTRIMQKREILEMNNVTMTNLVTNTIDLLPVKGKNRVEDEMILLNKREAWKKENERQLEEVAFGKDMRNKLGEEEQFKKLTEINKNAIIDQKSRDKRENPIENIEANSTNDCSNNSIYNSTIVQIPKNKGSHDFVNVDTVLSNSSKMKNNTIFFARKMAFNELEERISKIRQQNEEIKRRYEEVEEDKKNAAKLNALVQMVPSTDWPERKEPPEYSNPPKVIHKQKSVTKEQSEQHQQHHPNDRKKGEGPPPDPKYNFLADAEREEHSVSNMRDNTGNKTHNRSVRGNFKKRGTGREGQQRGRTYHGTHRDEHKPEYEAWRKERNRIDEDRISRQKTAEGNWRREWDNDKAYLVNEVSKAEGKGNLGDFAKKDHKDGRHSDGNGYTSHNRGAYHKSYRGSSRNFHNSHDYHHMNSYDQHNHDASSMNSTSVSIDERTVIATDKSIKVMVNQSTITKGPVMSVKVNSPSIAGTGRVGPRQRTRLTYSSHSDVEANTYESGSFPRQKSFEDKSKGNHFNNTQKTPNLRRPQSQKKKENDAKSPYSQRKEYRKENPSVNSSKHYENESQQNFVRKDYKDTQKFHYPSKSPRTSHKKMKMQDGTSQSNDATNECSLKTEKTAVESDSIESQKVNTESLNAEVKIDESSVVIEEQSKTDVEESNEVTLENSECSPYNPEAIDEQIEESNYDANISSTTNEDSVNISENKNTAEETKDDNPAPSSPMQDINNDIESANDEKEEIGDSSITVDNTTEDSCISDNNKNTLDTTTQVENLKAELVQEDLFSTTNDKLSEEDLNKSNDPNDIAITTSEKTPETSYEELSTNVCMVVEEESSTSTCAVVKEESSTNTCTIVKEESSTSTCAVVKEELPTSTCVIVKEDDTTCHDNKVPVEENVLPVDNTNDKSAIKNVENLPLKCIDENCITETSEDSSSHKVEDHNEAAEKIVENVELQNKDIEPVVDEKHSKSENTQVNSDNKEN</sequence>
<feature type="region of interest" description="Disordered" evidence="4">
    <location>
        <begin position="1333"/>
        <end position="1366"/>
    </location>
</feature>
<dbReference type="Proteomes" id="UP001258017">
    <property type="component" value="Unassembled WGS sequence"/>
</dbReference>
<feature type="compositionally biased region" description="Polar residues" evidence="4">
    <location>
        <begin position="1131"/>
        <end position="1146"/>
    </location>
</feature>
<organism evidence="5 6">
    <name type="scientific">Odynerus spinipes</name>
    <dbReference type="NCBI Taxonomy" id="1348599"/>
    <lineage>
        <taxon>Eukaryota</taxon>
        <taxon>Metazoa</taxon>
        <taxon>Ecdysozoa</taxon>
        <taxon>Arthropoda</taxon>
        <taxon>Hexapoda</taxon>
        <taxon>Insecta</taxon>
        <taxon>Pterygota</taxon>
        <taxon>Neoptera</taxon>
        <taxon>Endopterygota</taxon>
        <taxon>Hymenoptera</taxon>
        <taxon>Apocrita</taxon>
        <taxon>Aculeata</taxon>
        <taxon>Vespoidea</taxon>
        <taxon>Vespidae</taxon>
        <taxon>Eumeninae</taxon>
        <taxon>Odynerus</taxon>
    </lineage>
</organism>
<feature type="compositionally biased region" description="Basic and acidic residues" evidence="4">
    <location>
        <begin position="1333"/>
        <end position="1354"/>
    </location>
</feature>
<dbReference type="EMBL" id="JAIFRP010000053">
    <property type="protein sequence ID" value="KAK2580451.1"/>
    <property type="molecule type" value="Genomic_DNA"/>
</dbReference>
<dbReference type="InterPro" id="IPR029336">
    <property type="entry name" value="DUF4594"/>
</dbReference>
<feature type="compositionally biased region" description="Basic and acidic residues" evidence="4">
    <location>
        <begin position="960"/>
        <end position="969"/>
    </location>
</feature>
<feature type="region of interest" description="Disordered" evidence="4">
    <location>
        <begin position="590"/>
        <end position="705"/>
    </location>
</feature>
<reference evidence="5" key="2">
    <citation type="journal article" date="2023" name="Commun. Biol.">
        <title>Intrasexual cuticular hydrocarbon dimorphism in a wasp sheds light on hydrocarbon biosynthesis genes in Hymenoptera.</title>
        <authorList>
            <person name="Moris V.C."/>
            <person name="Podsiadlowski L."/>
            <person name="Martin S."/>
            <person name="Oeyen J.P."/>
            <person name="Donath A."/>
            <person name="Petersen M."/>
            <person name="Wilbrandt J."/>
            <person name="Misof B."/>
            <person name="Liedtke D."/>
            <person name="Thamm M."/>
            <person name="Scheiner R."/>
            <person name="Schmitt T."/>
            <person name="Niehuis O."/>
        </authorList>
    </citation>
    <scope>NUCLEOTIDE SEQUENCE</scope>
    <source>
        <strain evidence="5">GBR_01_08_01A</strain>
    </source>
</reference>
<feature type="compositionally biased region" description="Basic and acidic residues" evidence="4">
    <location>
        <begin position="1095"/>
        <end position="1104"/>
    </location>
</feature>
<feature type="region of interest" description="Disordered" evidence="4">
    <location>
        <begin position="267"/>
        <end position="334"/>
    </location>
</feature>
<gene>
    <name evidence="5" type="ORF">KPH14_006194</name>
</gene>
<feature type="compositionally biased region" description="Basic residues" evidence="4">
    <location>
        <begin position="303"/>
        <end position="329"/>
    </location>
</feature>
<feature type="region of interest" description="Disordered" evidence="4">
    <location>
        <begin position="1037"/>
        <end position="1063"/>
    </location>
</feature>
<keyword evidence="6" id="KW-1185">Reference proteome</keyword>
<feature type="compositionally biased region" description="Polar residues" evidence="4">
    <location>
        <begin position="1109"/>
        <end position="1119"/>
    </location>
</feature>
<feature type="compositionally biased region" description="Polar residues" evidence="4">
    <location>
        <begin position="1014"/>
        <end position="1024"/>
    </location>
</feature>
<evidence type="ECO:0000313" key="5">
    <source>
        <dbReference type="EMBL" id="KAK2580451.1"/>
    </source>
</evidence>
<evidence type="ECO:0000256" key="3">
    <source>
        <dbReference type="SAM" id="Coils"/>
    </source>
</evidence>
<feature type="compositionally biased region" description="Polar residues" evidence="4">
    <location>
        <begin position="659"/>
        <end position="669"/>
    </location>
</feature>
<accession>A0AAD9RIS5</accession>
<feature type="compositionally biased region" description="Polar residues" evidence="4">
    <location>
        <begin position="1186"/>
        <end position="1203"/>
    </location>
</feature>
<feature type="compositionally biased region" description="Polar residues" evidence="4">
    <location>
        <begin position="267"/>
        <end position="283"/>
    </location>
</feature>
<feature type="compositionally biased region" description="Polar residues" evidence="4">
    <location>
        <begin position="988"/>
        <end position="1001"/>
    </location>
</feature>
<feature type="compositionally biased region" description="Polar residues" evidence="4">
    <location>
        <begin position="904"/>
        <end position="913"/>
    </location>
</feature>
<evidence type="ECO:0000256" key="2">
    <source>
        <dbReference type="ARBA" id="ARBA00023054"/>
    </source>
</evidence>
<evidence type="ECO:0000256" key="4">
    <source>
        <dbReference type="SAM" id="MobiDB-lite"/>
    </source>
</evidence>
<feature type="compositionally biased region" description="Basic and acidic residues" evidence="4">
    <location>
        <begin position="618"/>
        <end position="638"/>
    </location>
</feature>
<feature type="region of interest" description="Disordered" evidence="4">
    <location>
        <begin position="754"/>
        <end position="785"/>
    </location>
</feature>
<proteinExistence type="predicted"/>
<feature type="region of interest" description="Disordered" evidence="4">
    <location>
        <begin position="1179"/>
        <end position="1203"/>
    </location>
</feature>
<comment type="caution">
    <text evidence="5">The sequence shown here is derived from an EMBL/GenBank/DDBJ whole genome shotgun (WGS) entry which is preliminary data.</text>
</comment>
<feature type="compositionally biased region" description="Basic residues" evidence="4">
    <location>
        <begin position="670"/>
        <end position="683"/>
    </location>
</feature>
<name>A0AAD9RIS5_9HYME</name>
<feature type="compositionally biased region" description="Polar residues" evidence="4">
    <location>
        <begin position="1355"/>
        <end position="1366"/>
    </location>
</feature>
<feature type="region of interest" description="Disordered" evidence="4">
    <location>
        <begin position="1079"/>
        <end position="1146"/>
    </location>
</feature>
<feature type="coiled-coil region" evidence="3">
    <location>
        <begin position="550"/>
        <end position="584"/>
    </location>
</feature>
<protein>
    <submittedName>
        <fullName evidence="5">Uncharacterized protein</fullName>
    </submittedName>
</protein>
<feature type="compositionally biased region" description="Basic and acidic residues" evidence="4">
    <location>
        <begin position="922"/>
        <end position="942"/>
    </location>
</feature>